<feature type="signal peptide" evidence="1">
    <location>
        <begin position="1"/>
        <end position="19"/>
    </location>
</feature>
<keyword evidence="3" id="KW-1185">Reference proteome</keyword>
<proteinExistence type="predicted"/>
<evidence type="ECO:0000256" key="1">
    <source>
        <dbReference type="SAM" id="SignalP"/>
    </source>
</evidence>
<protein>
    <submittedName>
        <fullName evidence="2">Uncharacterized protein</fullName>
    </submittedName>
</protein>
<evidence type="ECO:0000313" key="3">
    <source>
        <dbReference type="Proteomes" id="UP000634136"/>
    </source>
</evidence>
<dbReference type="Proteomes" id="UP000634136">
    <property type="component" value="Unassembled WGS sequence"/>
</dbReference>
<reference evidence="2" key="1">
    <citation type="submission" date="2020-09" db="EMBL/GenBank/DDBJ databases">
        <title>Genome-Enabled Discovery of Anthraquinone Biosynthesis in Senna tora.</title>
        <authorList>
            <person name="Kang S.-H."/>
            <person name="Pandey R.P."/>
            <person name="Lee C.-M."/>
            <person name="Sim J.-S."/>
            <person name="Jeong J.-T."/>
            <person name="Choi B.-S."/>
            <person name="Jung M."/>
            <person name="Ginzburg D."/>
            <person name="Zhao K."/>
            <person name="Won S.Y."/>
            <person name="Oh T.-J."/>
            <person name="Yu Y."/>
            <person name="Kim N.-H."/>
            <person name="Lee O.R."/>
            <person name="Lee T.-H."/>
            <person name="Bashyal P."/>
            <person name="Kim T.-S."/>
            <person name="Lee W.-H."/>
            <person name="Kawkins C."/>
            <person name="Kim C.-K."/>
            <person name="Kim J.S."/>
            <person name="Ahn B.O."/>
            <person name="Rhee S.Y."/>
            <person name="Sohng J.K."/>
        </authorList>
    </citation>
    <scope>NUCLEOTIDE SEQUENCE</scope>
    <source>
        <tissue evidence="2">Leaf</tissue>
    </source>
</reference>
<dbReference type="EMBL" id="JAAIUW010000011">
    <property type="protein sequence ID" value="KAF7808605.1"/>
    <property type="molecule type" value="Genomic_DNA"/>
</dbReference>
<dbReference type="AlphaFoldDB" id="A0A834STF5"/>
<sequence>MFSLLLITCSQTTAPATFSHPTPPPTARRHLFSSRYSISLEISASNSFHLFQPEDQPSSSPPPMASWVIANDNLYMNMTLSNMISKLREAEVEKMKLKVEVEKKGSISNSTVSSPSETQITSPTSQLHLSASFSQLRLLGASKPGPIGSCFCKECHLREPQKQLEVEKTKKVGLWVGKGENFDMGM</sequence>
<gene>
    <name evidence="2" type="ORF">G2W53_035348</name>
</gene>
<keyword evidence="1" id="KW-0732">Signal</keyword>
<feature type="chain" id="PRO_5032664975" evidence="1">
    <location>
        <begin position="20"/>
        <end position="186"/>
    </location>
</feature>
<organism evidence="2 3">
    <name type="scientific">Senna tora</name>
    <dbReference type="NCBI Taxonomy" id="362788"/>
    <lineage>
        <taxon>Eukaryota</taxon>
        <taxon>Viridiplantae</taxon>
        <taxon>Streptophyta</taxon>
        <taxon>Embryophyta</taxon>
        <taxon>Tracheophyta</taxon>
        <taxon>Spermatophyta</taxon>
        <taxon>Magnoliopsida</taxon>
        <taxon>eudicotyledons</taxon>
        <taxon>Gunneridae</taxon>
        <taxon>Pentapetalae</taxon>
        <taxon>rosids</taxon>
        <taxon>fabids</taxon>
        <taxon>Fabales</taxon>
        <taxon>Fabaceae</taxon>
        <taxon>Caesalpinioideae</taxon>
        <taxon>Cassia clade</taxon>
        <taxon>Senna</taxon>
    </lineage>
</organism>
<evidence type="ECO:0000313" key="2">
    <source>
        <dbReference type="EMBL" id="KAF7808605.1"/>
    </source>
</evidence>
<comment type="caution">
    <text evidence="2">The sequence shown here is derived from an EMBL/GenBank/DDBJ whole genome shotgun (WGS) entry which is preliminary data.</text>
</comment>
<name>A0A834STF5_9FABA</name>
<accession>A0A834STF5</accession>